<feature type="region of interest" description="Disordered" evidence="1">
    <location>
        <begin position="1"/>
        <end position="24"/>
    </location>
</feature>
<name>A0A8C5BZR8_GADMO</name>
<organism evidence="2 3">
    <name type="scientific">Gadus morhua</name>
    <name type="common">Atlantic cod</name>
    <dbReference type="NCBI Taxonomy" id="8049"/>
    <lineage>
        <taxon>Eukaryota</taxon>
        <taxon>Metazoa</taxon>
        <taxon>Chordata</taxon>
        <taxon>Craniata</taxon>
        <taxon>Vertebrata</taxon>
        <taxon>Euteleostomi</taxon>
        <taxon>Actinopterygii</taxon>
        <taxon>Neopterygii</taxon>
        <taxon>Teleostei</taxon>
        <taxon>Neoteleostei</taxon>
        <taxon>Acanthomorphata</taxon>
        <taxon>Zeiogadaria</taxon>
        <taxon>Gadariae</taxon>
        <taxon>Gadiformes</taxon>
        <taxon>Gadoidei</taxon>
        <taxon>Gadidae</taxon>
        <taxon>Gadus</taxon>
    </lineage>
</organism>
<dbReference type="OMA" id="SCHTMIN"/>
<evidence type="ECO:0000313" key="2">
    <source>
        <dbReference type="Ensembl" id="ENSGMOP00000052971.1"/>
    </source>
</evidence>
<keyword evidence="3" id="KW-1185">Reference proteome</keyword>
<dbReference type="Gene3D" id="1.20.5.340">
    <property type="match status" value="1"/>
</dbReference>
<dbReference type="AlphaFoldDB" id="A0A8C5BZR8"/>
<reference evidence="2" key="1">
    <citation type="submission" date="2025-08" db="UniProtKB">
        <authorList>
            <consortium name="Ensembl"/>
        </authorList>
    </citation>
    <scope>IDENTIFICATION</scope>
</reference>
<reference evidence="2" key="2">
    <citation type="submission" date="2025-09" db="UniProtKB">
        <authorList>
            <consortium name="Ensembl"/>
        </authorList>
    </citation>
    <scope>IDENTIFICATION</scope>
</reference>
<evidence type="ECO:0000256" key="1">
    <source>
        <dbReference type="SAM" id="MobiDB-lite"/>
    </source>
</evidence>
<proteinExistence type="predicted"/>
<evidence type="ECO:0000313" key="3">
    <source>
        <dbReference type="Proteomes" id="UP000694546"/>
    </source>
</evidence>
<dbReference type="GeneTree" id="ENSGT00940000182534"/>
<sequence length="115" mass="13169">MPFNQRTVEPRRVSRLAARGGPAPGEDGGFVVVDGRRYRRPVLFSSLDEVSCHTMINLIHQLSDLSRHAGDMFLDIEMEVCVVLQRSRKIHGRLEALHDEVSKFEPKKVKIRKFT</sequence>
<dbReference type="Ensembl" id="ENSGMOT00000036621.1">
    <property type="protein sequence ID" value="ENSGMOP00000052971.1"/>
    <property type="gene ID" value="ENSGMOG00000029437.1"/>
</dbReference>
<protein>
    <submittedName>
        <fullName evidence="2">Uncharacterized protein</fullName>
    </submittedName>
</protein>
<accession>A0A8C5BZR8</accession>
<dbReference type="Proteomes" id="UP000694546">
    <property type="component" value="Unassembled WGS sequence"/>
</dbReference>